<reference evidence="1" key="2">
    <citation type="journal article" date="2018" name="Nat. Commun.">
        <title>Tailed giant Tupanvirus possesses the most complete translational apparatus of the known virosphere.</title>
        <authorList>
            <person name="Abrahao J."/>
            <person name="Silva L."/>
            <person name="Silva L.S."/>
            <person name="Khalil J.Y.B."/>
            <person name="Rodrigues R."/>
            <person name="Arantes T."/>
            <person name="Assis F."/>
            <person name="Boratto P."/>
            <person name="Andrade M."/>
            <person name="Kroon E.G."/>
            <person name="Ribeiro B."/>
            <person name="Bergier I."/>
            <person name="Seligmann H."/>
            <person name="Ghigo E."/>
            <person name="Colson P."/>
            <person name="Levasseur A."/>
            <person name="Kroemer G."/>
            <person name="Raoult D."/>
            <person name="La Scola B."/>
        </authorList>
    </citation>
    <scope>NUCLEOTIDE SEQUENCE [LARGE SCALE GENOMIC DNA]</scope>
    <source>
        <strain evidence="1">Deep ocean</strain>
    </source>
</reference>
<protein>
    <submittedName>
        <fullName evidence="1">Putative ORFan</fullName>
    </submittedName>
</protein>
<sequence>MATEIPNKTTGEIAAYYKGLFFANPELLFSKKNVIELPMCSIENILNPLKIKLKYNYSGMNHHEFSGLVSPTKKKIFNVSVYYYNKKDNDLLKKTINEIQIINDMNKLITKNLRKRINVITLKI</sequence>
<evidence type="ECO:0000313" key="1">
    <source>
        <dbReference type="EMBL" id="QKU34317.1"/>
    </source>
</evidence>
<dbReference type="EMBL" id="MF405918">
    <property type="protein sequence ID" value="QKU34317.1"/>
    <property type="molecule type" value="Genomic_DNA"/>
</dbReference>
<dbReference type="GeneID" id="80517629"/>
<name>A0A6N1NN51_9VIRU</name>
<organism evidence="1">
    <name type="scientific">Tupanvirus deep ocean</name>
    <dbReference type="NCBI Taxonomy" id="2126984"/>
    <lineage>
        <taxon>Viruses</taxon>
        <taxon>Varidnaviria</taxon>
        <taxon>Bamfordvirae</taxon>
        <taxon>Nucleocytoviricota</taxon>
        <taxon>Megaviricetes</taxon>
        <taxon>Imitervirales</taxon>
        <taxon>Mimiviridae</taxon>
        <taxon>Megamimivirinae</taxon>
        <taxon>Tupanvirus</taxon>
        <taxon>Tupanvirus altamarinense</taxon>
    </lineage>
</organism>
<reference evidence="1" key="1">
    <citation type="submission" date="2017-06" db="EMBL/GenBank/DDBJ databases">
        <authorList>
            <person name="Assis F.L."/>
            <person name="Abrahao J.S."/>
            <person name="Silva L."/>
            <person name="Khalil J.B."/>
            <person name="Rodrigues R."/>
            <person name="Silva L.S."/>
            <person name="Boratto P."/>
            <person name="Andrade M."/>
            <person name="Kroon E.G."/>
            <person name="Ribeiro B."/>
            <person name="Bergier I."/>
            <person name="Seligmann H."/>
            <person name="Ghigo E."/>
            <person name="Colson P."/>
            <person name="Levasseur A."/>
            <person name="Raoult D."/>
            <person name="Scola B.L."/>
        </authorList>
    </citation>
    <scope>NUCLEOTIDE SEQUENCE</scope>
    <source>
        <strain evidence="1">Deep ocean</strain>
    </source>
</reference>
<proteinExistence type="predicted"/>
<dbReference type="KEGG" id="vg:80517629"/>
<dbReference type="RefSeq" id="YP_010780938.1">
    <property type="nucleotide sequence ID" value="NC_075038.1"/>
</dbReference>
<accession>A0A6N1NN51</accession>